<dbReference type="KEGG" id="hbs:IPV69_19840"/>
<accession>A0A7M2WST1</accession>
<name>A0A7M2WST1_9BACT</name>
<protein>
    <submittedName>
        <fullName evidence="1">HEAT repeat domain-containing protein</fullName>
    </submittedName>
</protein>
<dbReference type="InterPro" id="IPR016024">
    <property type="entry name" value="ARM-type_fold"/>
</dbReference>
<dbReference type="Gene3D" id="1.25.10.10">
    <property type="entry name" value="Leucine-rich Repeat Variant"/>
    <property type="match status" value="1"/>
</dbReference>
<dbReference type="Pfam" id="PF13646">
    <property type="entry name" value="HEAT_2"/>
    <property type="match status" value="1"/>
</dbReference>
<reference evidence="1 2" key="1">
    <citation type="submission" date="2020-10" db="EMBL/GenBank/DDBJ databases">
        <title>Wide distribution of Phycisphaera-like planctomycetes from WD2101 soil group in peatlands and genome analysis of the first cultivated representative.</title>
        <authorList>
            <person name="Dedysh S.N."/>
            <person name="Beletsky A.V."/>
            <person name="Ivanova A."/>
            <person name="Kulichevskaya I.S."/>
            <person name="Suzina N.E."/>
            <person name="Philippov D.A."/>
            <person name="Rakitin A.L."/>
            <person name="Mardanov A.V."/>
            <person name="Ravin N.V."/>
        </authorList>
    </citation>
    <scope>NUCLEOTIDE SEQUENCE [LARGE SCALE GENOMIC DNA]</scope>
    <source>
        <strain evidence="1 2">M1803</strain>
    </source>
</reference>
<dbReference type="InterPro" id="IPR011989">
    <property type="entry name" value="ARM-like"/>
</dbReference>
<dbReference type="InterPro" id="IPR000225">
    <property type="entry name" value="Armadillo"/>
</dbReference>
<evidence type="ECO:0000313" key="2">
    <source>
        <dbReference type="Proteomes" id="UP000593765"/>
    </source>
</evidence>
<dbReference type="AlphaFoldDB" id="A0A7M2WST1"/>
<dbReference type="Proteomes" id="UP000593765">
    <property type="component" value="Chromosome"/>
</dbReference>
<keyword evidence="2" id="KW-1185">Reference proteome</keyword>
<dbReference type="InterPro" id="IPR004155">
    <property type="entry name" value="PBS_lyase_HEAT"/>
</dbReference>
<organism evidence="1 2">
    <name type="scientific">Humisphaera borealis</name>
    <dbReference type="NCBI Taxonomy" id="2807512"/>
    <lineage>
        <taxon>Bacteria</taxon>
        <taxon>Pseudomonadati</taxon>
        <taxon>Planctomycetota</taxon>
        <taxon>Phycisphaerae</taxon>
        <taxon>Tepidisphaerales</taxon>
        <taxon>Tepidisphaeraceae</taxon>
        <taxon>Humisphaera</taxon>
    </lineage>
</organism>
<proteinExistence type="predicted"/>
<gene>
    <name evidence="1" type="ORF">IPV69_19840</name>
</gene>
<sequence>MTLQLSQSRTTLLTLSLIWAVMPGCSSSSERLIDPATEIGTSERQREWGRTLAQPLGFLEAPFVKSGHIFEDVSDAISSAPTRYALMMEDPASPDARRTGLSEMVERPFGGKPPYTTRYAQIAVEQDATGKKSDYLLRASAIRGLNRSREPGHTPLFIKALSDENDWVRLEAVKALNRLPDESAIPALLAVLTKPDENKDIRIAAAEALQHYKKLDVARVLVGLLGDREFGLAWQSHKSLTRLTGKDLGYDDKAWLSYLTGAEKPLG</sequence>
<dbReference type="RefSeq" id="WP_206291463.1">
    <property type="nucleotide sequence ID" value="NZ_CP063458.1"/>
</dbReference>
<evidence type="ECO:0000313" key="1">
    <source>
        <dbReference type="EMBL" id="QOV88479.1"/>
    </source>
</evidence>
<dbReference type="SUPFAM" id="SSF48371">
    <property type="entry name" value="ARM repeat"/>
    <property type="match status" value="1"/>
</dbReference>
<dbReference type="EMBL" id="CP063458">
    <property type="protein sequence ID" value="QOV88479.1"/>
    <property type="molecule type" value="Genomic_DNA"/>
</dbReference>
<dbReference type="PROSITE" id="PS50176">
    <property type="entry name" value="ARM_REPEAT"/>
    <property type="match status" value="1"/>
</dbReference>
<dbReference type="SMART" id="SM00567">
    <property type="entry name" value="EZ_HEAT"/>
    <property type="match status" value="3"/>
</dbReference>